<dbReference type="InterPro" id="IPR032867">
    <property type="entry name" value="DYW_dom"/>
</dbReference>
<evidence type="ECO:0000313" key="7">
    <source>
        <dbReference type="Proteomes" id="UP001370490"/>
    </source>
</evidence>
<accession>A0AAN8UYU4</accession>
<feature type="domain" description="DYW" evidence="5">
    <location>
        <begin position="665"/>
        <end position="757"/>
    </location>
</feature>
<sequence>MEKIVSPQNLNPSFLSRKKPIPYPATKSLNSFSLLRVANTSLERQISVNSPPSPFSSNGFFSDFGSFSHYFPKLKSLNSVKQLHTQITKMGKEWSSDALIRNLISSYLEFGDYRSAARAAFVYSAQINTIWNVFLEGVGGNSHEILKEFRDLHNNGFEVEIDVFSVVLKICTNSMDRWLGIEIHACSIKRGFESNVSIQWALMNFYERCWGINSANEVFLSRLSREALLWNEAILMNLRNEKYTDAIKLFKEMQFMSFKVESFIIARVLQACAKLGALNEGKQMHAFVYRRALEENVMISNSLINMYSKEGNLELARRVFESMENRNISSWNTIISSYATLGYLNDALKLFNVMKISDLEPDIITWNCLLSGHFLSGAYEEVLIMLRQMQAAGYKPNSNSISTLIQAISKLGYLKVGKEIFGYVIRNRLDCDVYVGTSLLDMYVKNGDLNNAQAIFDNMDNKNIIAWNSLISGYAYKGQFEDAVKLLNQMEKEGIRPNLVTFNGLIYGYSIWGHIKEASSMIDQAKSSGLAPNVVSWTALISGCSQSGRYKDALKFFLQMQREGINPNSATISSLVQACAGQSWLQKGAEIHCLSMRNGLIEDVVIATALLDMYSKSGVKIRDAWSWIHVHRTVHVFSTKQKPHMDEGEIYFELYHLVSELKKLGYVPDVGCVYQDISDAEKEKILLSHTEKLAITYGLMKTKTGEPLRVIKNAKICSDCHNAAKYITLVRNREIFLRDGIRFHHFREGKCSCNDCW</sequence>
<dbReference type="PANTHER" id="PTHR47447">
    <property type="entry name" value="OS03G0856100 PROTEIN"/>
    <property type="match status" value="1"/>
</dbReference>
<dbReference type="InterPro" id="IPR011990">
    <property type="entry name" value="TPR-like_helical_dom_sf"/>
</dbReference>
<evidence type="ECO:0000256" key="3">
    <source>
        <dbReference type="ARBA" id="ARBA00022737"/>
    </source>
</evidence>
<dbReference type="GO" id="GO:0008270">
    <property type="term" value="F:zinc ion binding"/>
    <property type="evidence" value="ECO:0007669"/>
    <property type="project" value="InterPro"/>
</dbReference>
<dbReference type="AlphaFoldDB" id="A0AAN8UYU4"/>
<dbReference type="Gene3D" id="1.25.40.10">
    <property type="entry name" value="Tetratricopeptide repeat domain"/>
    <property type="match status" value="3"/>
</dbReference>
<keyword evidence="7" id="KW-1185">Reference proteome</keyword>
<dbReference type="EMBL" id="JBAMMX010000022">
    <property type="protein sequence ID" value="KAK6918238.1"/>
    <property type="molecule type" value="Genomic_DNA"/>
</dbReference>
<feature type="repeat" description="PPR" evidence="4">
    <location>
        <begin position="327"/>
        <end position="361"/>
    </location>
</feature>
<dbReference type="NCBIfam" id="TIGR00756">
    <property type="entry name" value="PPR"/>
    <property type="match status" value="6"/>
</dbReference>
<evidence type="ECO:0000256" key="2">
    <source>
        <dbReference type="ARBA" id="ARBA00007626"/>
    </source>
</evidence>
<evidence type="ECO:0000313" key="6">
    <source>
        <dbReference type="EMBL" id="KAK6918238.1"/>
    </source>
</evidence>
<comment type="similarity">
    <text evidence="2">Belongs to the PPR family. P subfamily.</text>
</comment>
<dbReference type="InterPro" id="IPR002885">
    <property type="entry name" value="PPR_rpt"/>
</dbReference>
<dbReference type="FunFam" id="1.25.40.10:FF:000393">
    <property type="entry name" value="Pentatricopeptide repeat-containing protein At1g20230"/>
    <property type="match status" value="1"/>
</dbReference>
<dbReference type="Pfam" id="PF13041">
    <property type="entry name" value="PPR_2"/>
    <property type="match status" value="3"/>
</dbReference>
<dbReference type="Proteomes" id="UP001370490">
    <property type="component" value="Unassembled WGS sequence"/>
</dbReference>
<organism evidence="6 7">
    <name type="scientific">Dillenia turbinata</name>
    <dbReference type="NCBI Taxonomy" id="194707"/>
    <lineage>
        <taxon>Eukaryota</taxon>
        <taxon>Viridiplantae</taxon>
        <taxon>Streptophyta</taxon>
        <taxon>Embryophyta</taxon>
        <taxon>Tracheophyta</taxon>
        <taxon>Spermatophyta</taxon>
        <taxon>Magnoliopsida</taxon>
        <taxon>eudicotyledons</taxon>
        <taxon>Gunneridae</taxon>
        <taxon>Pentapetalae</taxon>
        <taxon>Dilleniales</taxon>
        <taxon>Dilleniaceae</taxon>
        <taxon>Dillenia</taxon>
    </lineage>
</organism>
<comment type="similarity">
    <text evidence="1">Belongs to the PPR family. PCMP-H subfamily.</text>
</comment>
<dbReference type="FunFam" id="1.25.40.10:FF:000031">
    <property type="entry name" value="Pentatricopeptide repeat-containing protein mitochondrial"/>
    <property type="match status" value="1"/>
</dbReference>
<dbReference type="PROSITE" id="PS51375">
    <property type="entry name" value="PPR"/>
    <property type="match status" value="6"/>
</dbReference>
<evidence type="ECO:0000259" key="5">
    <source>
        <dbReference type="Pfam" id="PF14432"/>
    </source>
</evidence>
<feature type="repeat" description="PPR" evidence="4">
    <location>
        <begin position="296"/>
        <end position="326"/>
    </location>
</feature>
<comment type="caution">
    <text evidence="6">The sequence shown here is derived from an EMBL/GenBank/DDBJ whole genome shotgun (WGS) entry which is preliminary data.</text>
</comment>
<keyword evidence="3" id="KW-0677">Repeat</keyword>
<gene>
    <name evidence="6" type="ORF">RJ641_016660</name>
</gene>
<dbReference type="Pfam" id="PF01535">
    <property type="entry name" value="PPR"/>
    <property type="match status" value="2"/>
</dbReference>
<feature type="repeat" description="PPR" evidence="4">
    <location>
        <begin position="498"/>
        <end position="532"/>
    </location>
</feature>
<feature type="repeat" description="PPR" evidence="4">
    <location>
        <begin position="463"/>
        <end position="497"/>
    </location>
</feature>
<evidence type="ECO:0000256" key="4">
    <source>
        <dbReference type="PROSITE-ProRule" id="PRU00708"/>
    </source>
</evidence>
<evidence type="ECO:0000256" key="1">
    <source>
        <dbReference type="ARBA" id="ARBA00006643"/>
    </source>
</evidence>
<dbReference type="PANTHER" id="PTHR47447:SF28">
    <property type="entry name" value="PENTACOTRIPEPTIDE-REPEAT REGION OF PRORP DOMAIN-CONTAINING PROTEIN"/>
    <property type="match status" value="1"/>
</dbReference>
<feature type="repeat" description="PPR" evidence="4">
    <location>
        <begin position="362"/>
        <end position="396"/>
    </location>
</feature>
<reference evidence="6 7" key="1">
    <citation type="submission" date="2023-12" db="EMBL/GenBank/DDBJ databases">
        <title>A high-quality genome assembly for Dillenia turbinata (Dilleniales).</title>
        <authorList>
            <person name="Chanderbali A."/>
        </authorList>
    </citation>
    <scope>NUCLEOTIDE SEQUENCE [LARGE SCALE GENOMIC DNA]</scope>
    <source>
        <strain evidence="6">LSX21</strain>
        <tissue evidence="6">Leaf</tissue>
    </source>
</reference>
<proteinExistence type="inferred from homology"/>
<protein>
    <submittedName>
        <fullName evidence="6">Pentatricopeptide repeat</fullName>
    </submittedName>
</protein>
<feature type="repeat" description="PPR" evidence="4">
    <location>
        <begin position="533"/>
        <end position="567"/>
    </location>
</feature>
<dbReference type="Pfam" id="PF14432">
    <property type="entry name" value="DYW_deaminase"/>
    <property type="match status" value="1"/>
</dbReference>
<name>A0AAN8UYU4_9MAGN</name>